<evidence type="ECO:0000256" key="9">
    <source>
        <dbReference type="SAM" id="Phobius"/>
    </source>
</evidence>
<dbReference type="CDD" id="cd07308">
    <property type="entry name" value="lectin_leg-like"/>
    <property type="match status" value="1"/>
</dbReference>
<keyword evidence="6" id="KW-0694">RNA-binding</keyword>
<evidence type="ECO:0000256" key="2">
    <source>
        <dbReference type="ARBA" id="ARBA00005775"/>
    </source>
</evidence>
<feature type="compositionally biased region" description="Basic and acidic residues" evidence="8">
    <location>
        <begin position="644"/>
        <end position="653"/>
    </location>
</feature>
<keyword evidence="3" id="KW-0963">Cytoplasm</keyword>
<keyword evidence="9" id="KW-1133">Transmembrane helix</keyword>
<dbReference type="GO" id="GO:0003743">
    <property type="term" value="F:translation initiation factor activity"/>
    <property type="evidence" value="ECO:0007669"/>
    <property type="project" value="UniProtKB-KW"/>
</dbReference>
<comment type="subcellular location">
    <subcellularLocation>
        <location evidence="1">Cytoplasm</location>
    </subcellularLocation>
</comment>
<gene>
    <name evidence="11" type="ORF">AG1IA_06829</name>
</gene>
<keyword evidence="9" id="KW-0472">Membrane</keyword>
<dbReference type="STRING" id="983506.L8WLU3"/>
<dbReference type="InterPro" id="IPR005052">
    <property type="entry name" value="Lectin_leg"/>
</dbReference>
<comment type="similarity">
    <text evidence="2">Belongs to the eukaryotic initiation factor 4G family.</text>
</comment>
<proteinExistence type="inferred from homology"/>
<dbReference type="Pfam" id="PF03388">
    <property type="entry name" value="Lectin_leg-like"/>
    <property type="match status" value="1"/>
</dbReference>
<name>L8WLU3_THACA</name>
<dbReference type="SUPFAM" id="SSF48371">
    <property type="entry name" value="ARM repeat"/>
    <property type="match status" value="1"/>
</dbReference>
<sequence length="1113" mass="123473">MEAPKTRKDTLSLNLVKILLEQLQSKEDLDTIARQLVALVSPLQGQSKVELCTQISRLIFELYSSNPGKDSAELYTGLCHSLLASTRHAPVAGTSNQIAVVHNKLFDLCVNSIAPVSPPEIIVPGKPTLLASDGGLDLAAGCTKVTKLSIESISHLVSKLFEYGLISVAQVYQCTCEITKLSPTQYAKDGLLGLCTLLETDGYGLNTPIWAAEIEQLLEWGKKITAELNADDHVVQRMEGIAANLKGSSYSKLVVNTQYRELSISPSGSCLDESDLAENNYGSHPLETLVELSLSPHSPSTQAQQSKYQVLELLQKLKVGDFDRGLEKIIEHVNNAEHENDGETLRQVIEVIFEKAKDEAAFSEMYARLCRKMMERISLNVRDEKIRSSDGQPIAGGMLLRRYLLNRCQEDFERGWSAKEAALASKAGEDKAASATSAENSGAALYSDEYYAAIEVKRRGLGLVRFIGELFKWRMLTERIIHACIQKLLSNVVNPEEEEIESLCELLTTVGQSLDTPKAKNYMDIYFERMQGMAKDNNINSRMQSVLQDVIELRARQWQPGPTFTFLRQNSNYSDSGLPDGTQRGTYRGASATEPDGQPPMRAGDLSAFAKISKPNGIPFGPSSVFGKKDENNGTADVPLPPAEHTRDSRKPGVDLAFGSFPAEAYDSCYRKGGGEGRRNFVDNNVRKEYWTGPFSTIWSTSSRSPARQWAKVNLKFRTIALVFARPASGSCNIDFDILLERSALNAQIAKDNDQMWTRLNLAAALILLAAAGTNAQQKARKNHTIEQVRIDVDKFGSLVLKRDSGPSRLFPCEHIQFMPVRRYYQLLKHSLLKMVFLWWKCLRAPIQLTRDKPSQAGWLWSRLPLTASSYEIIIEFKASLTWDQWLMAINTLIAGQRFIITSLRRRIRNMVNRHTYANSRHTYAFPRIMGMLGDGKTVYDVGNDGASNELAANVRKTDIATKLKLTYFKDEYLNVRSTQAVSYTPTLDLTSTDNPIGDEWTECFTVYDVSLPNTPYLGFTAHTGDISDNHDIISVSTSSAILADAPINMPTKKSGSSSGFWTFLSFLVKLAGVSLVGVAALAGYRAYARNAKRRGGFGGLGGGMPQWDNKHF</sequence>
<evidence type="ECO:0000259" key="10">
    <source>
        <dbReference type="SMART" id="SM00543"/>
    </source>
</evidence>
<dbReference type="AlphaFoldDB" id="L8WLU3"/>
<organism evidence="11 12">
    <name type="scientific">Thanatephorus cucumeris (strain AG1-IA)</name>
    <name type="common">Rice sheath blight fungus</name>
    <name type="synonym">Rhizoctonia solani</name>
    <dbReference type="NCBI Taxonomy" id="983506"/>
    <lineage>
        <taxon>Eukaryota</taxon>
        <taxon>Fungi</taxon>
        <taxon>Dikarya</taxon>
        <taxon>Basidiomycota</taxon>
        <taxon>Agaricomycotina</taxon>
        <taxon>Agaricomycetes</taxon>
        <taxon>Cantharellales</taxon>
        <taxon>Ceratobasidiaceae</taxon>
        <taxon>Rhizoctonia</taxon>
        <taxon>Rhizoctonia solani AG-1</taxon>
    </lineage>
</organism>
<reference evidence="11 12" key="1">
    <citation type="journal article" date="2013" name="Nat. Commun.">
        <title>The evolution and pathogenic mechanisms of the rice sheath blight pathogen.</title>
        <authorList>
            <person name="Zheng A."/>
            <person name="Lin R."/>
            <person name="Xu L."/>
            <person name="Qin P."/>
            <person name="Tang C."/>
            <person name="Ai P."/>
            <person name="Zhang D."/>
            <person name="Liu Y."/>
            <person name="Sun Z."/>
            <person name="Feng H."/>
            <person name="Wang Y."/>
            <person name="Chen Y."/>
            <person name="Liang X."/>
            <person name="Fu R."/>
            <person name="Li Q."/>
            <person name="Zhang J."/>
            <person name="Yu X."/>
            <person name="Xie Z."/>
            <person name="Ding L."/>
            <person name="Guan P."/>
            <person name="Tang J."/>
            <person name="Liang Y."/>
            <person name="Wang S."/>
            <person name="Deng Q."/>
            <person name="Li S."/>
            <person name="Zhu J."/>
            <person name="Wang L."/>
            <person name="Liu H."/>
            <person name="Li P."/>
        </authorList>
    </citation>
    <scope>NUCLEOTIDE SEQUENCE [LARGE SCALE GENOMIC DNA]</scope>
    <source>
        <strain evidence="12">AG-1 IA</strain>
    </source>
</reference>
<feature type="transmembrane region" description="Helical" evidence="9">
    <location>
        <begin position="1061"/>
        <end position="1085"/>
    </location>
</feature>
<dbReference type="InterPro" id="IPR003890">
    <property type="entry name" value="MIF4G-like_typ-3"/>
</dbReference>
<dbReference type="GO" id="GO:0016020">
    <property type="term" value="C:membrane"/>
    <property type="evidence" value="ECO:0007669"/>
    <property type="project" value="InterPro"/>
</dbReference>
<evidence type="ECO:0000256" key="1">
    <source>
        <dbReference type="ARBA" id="ARBA00004496"/>
    </source>
</evidence>
<evidence type="ECO:0000256" key="5">
    <source>
        <dbReference type="ARBA" id="ARBA00022553"/>
    </source>
</evidence>
<dbReference type="Gene3D" id="1.25.40.180">
    <property type="match status" value="1"/>
</dbReference>
<dbReference type="InterPro" id="IPR016024">
    <property type="entry name" value="ARM-type_fold"/>
</dbReference>
<dbReference type="PANTHER" id="PTHR23253:SF9">
    <property type="entry name" value="EUKARYOTIC TRANSLATION INITIATION FACTOR 4 GAMMA 2"/>
    <property type="match status" value="1"/>
</dbReference>
<keyword evidence="7" id="KW-0648">Protein biosynthesis</keyword>
<keyword evidence="4 11" id="KW-0396">Initiation factor</keyword>
<evidence type="ECO:0000256" key="3">
    <source>
        <dbReference type="ARBA" id="ARBA00022490"/>
    </source>
</evidence>
<keyword evidence="5" id="KW-0597">Phosphoprotein</keyword>
<accession>L8WLU3</accession>
<evidence type="ECO:0000313" key="11">
    <source>
        <dbReference type="EMBL" id="ELU39141.1"/>
    </source>
</evidence>
<dbReference type="GO" id="GO:0016281">
    <property type="term" value="C:eukaryotic translation initiation factor 4F complex"/>
    <property type="evidence" value="ECO:0007669"/>
    <property type="project" value="TreeGrafter"/>
</dbReference>
<dbReference type="GO" id="GO:0003729">
    <property type="term" value="F:mRNA binding"/>
    <property type="evidence" value="ECO:0007669"/>
    <property type="project" value="TreeGrafter"/>
</dbReference>
<dbReference type="SUPFAM" id="SSF49899">
    <property type="entry name" value="Concanavalin A-like lectins/glucanases"/>
    <property type="match status" value="1"/>
</dbReference>
<feature type="region of interest" description="Disordered" evidence="8">
    <location>
        <begin position="569"/>
        <end position="601"/>
    </location>
</feature>
<evidence type="ECO:0000256" key="7">
    <source>
        <dbReference type="ARBA" id="ARBA00022917"/>
    </source>
</evidence>
<evidence type="ECO:0000256" key="6">
    <source>
        <dbReference type="ARBA" id="ARBA00022884"/>
    </source>
</evidence>
<dbReference type="GO" id="GO:0010494">
    <property type="term" value="C:cytoplasmic stress granule"/>
    <property type="evidence" value="ECO:0007669"/>
    <property type="project" value="UniProtKB-ARBA"/>
</dbReference>
<evidence type="ECO:0000313" key="12">
    <source>
        <dbReference type="Proteomes" id="UP000011668"/>
    </source>
</evidence>
<dbReference type="Gene3D" id="2.60.120.200">
    <property type="match status" value="1"/>
</dbReference>
<dbReference type="PANTHER" id="PTHR23253">
    <property type="entry name" value="EUKARYOTIC TRANSLATION INITIATION FACTOR 4 GAMMA"/>
    <property type="match status" value="1"/>
</dbReference>
<feature type="domain" description="MIF4G" evidence="10">
    <location>
        <begin position="307"/>
        <end position="557"/>
    </location>
</feature>
<dbReference type="InterPro" id="IPR013320">
    <property type="entry name" value="ConA-like_dom_sf"/>
</dbReference>
<dbReference type="SMART" id="SM00543">
    <property type="entry name" value="MIF4G"/>
    <property type="match status" value="1"/>
</dbReference>
<dbReference type="Proteomes" id="UP000011668">
    <property type="component" value="Unassembled WGS sequence"/>
</dbReference>
<comment type="caution">
    <text evidence="11">The sequence shown here is derived from an EMBL/GenBank/DDBJ whole genome shotgun (WGS) entry which is preliminary data.</text>
</comment>
<evidence type="ECO:0000256" key="8">
    <source>
        <dbReference type="SAM" id="MobiDB-lite"/>
    </source>
</evidence>
<dbReference type="OrthoDB" id="270293at2759"/>
<feature type="region of interest" description="Disordered" evidence="8">
    <location>
        <begin position="628"/>
        <end position="653"/>
    </location>
</feature>
<keyword evidence="12" id="KW-1185">Reference proteome</keyword>
<dbReference type="HOGENOM" id="CLU_281456_0_0_1"/>
<dbReference type="Pfam" id="PF02854">
    <property type="entry name" value="MIF4G"/>
    <property type="match status" value="1"/>
</dbReference>
<keyword evidence="9" id="KW-0812">Transmembrane</keyword>
<dbReference type="EMBL" id="AFRT01001898">
    <property type="protein sequence ID" value="ELU39141.1"/>
    <property type="molecule type" value="Genomic_DNA"/>
</dbReference>
<dbReference type="FunFam" id="1.25.40.180:FF:000020">
    <property type="entry name" value="Eukaryotic translation initiation factor subunit"/>
    <property type="match status" value="1"/>
</dbReference>
<protein>
    <submittedName>
        <fullName evidence="11">Putative eukaryotic translation initiation factor 4G</fullName>
    </submittedName>
</protein>
<evidence type="ECO:0000256" key="4">
    <source>
        <dbReference type="ARBA" id="ARBA00022540"/>
    </source>
</evidence>